<gene>
    <name evidence="3" type="ORF">DTER00134_LOCUS18806</name>
</gene>
<dbReference type="Pfam" id="PF11371">
    <property type="entry name" value="DUF3172"/>
    <property type="match status" value="1"/>
</dbReference>
<accession>A0A7S3VTP9</accession>
<feature type="transmembrane region" description="Helical" evidence="2">
    <location>
        <begin position="127"/>
        <end position="146"/>
    </location>
</feature>
<evidence type="ECO:0000313" key="3">
    <source>
        <dbReference type="EMBL" id="CAE0503733.1"/>
    </source>
</evidence>
<keyword evidence="2" id="KW-1133">Transmembrane helix</keyword>
<evidence type="ECO:0000256" key="1">
    <source>
        <dbReference type="SAM" id="MobiDB-lite"/>
    </source>
</evidence>
<dbReference type="EMBL" id="HBIP01030962">
    <property type="protein sequence ID" value="CAE0503733.1"/>
    <property type="molecule type" value="Transcribed_RNA"/>
</dbReference>
<name>A0A7S3VTP9_DUNTE</name>
<keyword evidence="2" id="KW-0472">Membrane</keyword>
<keyword evidence="2" id="KW-0812">Transmembrane</keyword>
<feature type="compositionally biased region" description="Low complexity" evidence="1">
    <location>
        <begin position="96"/>
        <end position="109"/>
    </location>
</feature>
<dbReference type="InterPro" id="IPR021511">
    <property type="entry name" value="DUF3172"/>
</dbReference>
<evidence type="ECO:0000256" key="2">
    <source>
        <dbReference type="SAM" id="Phobius"/>
    </source>
</evidence>
<feature type="region of interest" description="Disordered" evidence="1">
    <location>
        <begin position="283"/>
        <end position="308"/>
    </location>
</feature>
<protein>
    <recommendedName>
        <fullName evidence="4">DUF3172 domain-containing protein</fullName>
    </recommendedName>
</protein>
<feature type="compositionally biased region" description="Pro residues" evidence="1">
    <location>
        <begin position="55"/>
        <end position="95"/>
    </location>
</feature>
<sequence>MRCGMQQTASCSPRCTSAPAQCTPLYQKLSSRRSSRILSRSLRRQGVVRAQQQQQPPPPMPRPPPPGPPRFPGGPFVQPAPPGMPPPGTPYPPPSSSWDEQQQQQQQPGFYPPPVESQKQEKKLSSYVNAVIAAAFVAGLGLGVYFDSEVNISPANVSSTEFIDRNTPNAEVCMANGYSASVFDMKLYVTFNPFNVYTAQPVIKSGCVLRRANVGVLEREKLVTQHEVDMCKSRMNTFAYMGDLKGSPDVACVYHSEEAENQYIDNMRRNGGSMANMMGAGVPPQLPLQGLPMPPQNGGASSPSSSSQ</sequence>
<proteinExistence type="predicted"/>
<feature type="compositionally biased region" description="Low complexity" evidence="1">
    <location>
        <begin position="36"/>
        <end position="54"/>
    </location>
</feature>
<dbReference type="AlphaFoldDB" id="A0A7S3VTP9"/>
<feature type="region of interest" description="Disordered" evidence="1">
    <location>
        <begin position="27"/>
        <end position="118"/>
    </location>
</feature>
<organism evidence="3">
    <name type="scientific">Dunaliella tertiolecta</name>
    <name type="common">Green alga</name>
    <dbReference type="NCBI Taxonomy" id="3047"/>
    <lineage>
        <taxon>Eukaryota</taxon>
        <taxon>Viridiplantae</taxon>
        <taxon>Chlorophyta</taxon>
        <taxon>core chlorophytes</taxon>
        <taxon>Chlorophyceae</taxon>
        <taxon>CS clade</taxon>
        <taxon>Chlamydomonadales</taxon>
        <taxon>Dunaliellaceae</taxon>
        <taxon>Dunaliella</taxon>
    </lineage>
</organism>
<evidence type="ECO:0008006" key="4">
    <source>
        <dbReference type="Google" id="ProtNLM"/>
    </source>
</evidence>
<reference evidence="3" key="1">
    <citation type="submission" date="2021-01" db="EMBL/GenBank/DDBJ databases">
        <authorList>
            <person name="Corre E."/>
            <person name="Pelletier E."/>
            <person name="Niang G."/>
            <person name="Scheremetjew M."/>
            <person name="Finn R."/>
            <person name="Kale V."/>
            <person name="Holt S."/>
            <person name="Cochrane G."/>
            <person name="Meng A."/>
            <person name="Brown T."/>
            <person name="Cohen L."/>
        </authorList>
    </citation>
    <scope>NUCLEOTIDE SEQUENCE</scope>
    <source>
        <strain evidence="3">CCMP1320</strain>
    </source>
</reference>